<keyword evidence="2" id="KW-1185">Reference proteome</keyword>
<evidence type="ECO:0000313" key="1">
    <source>
        <dbReference type="EMBL" id="OWW20487.1"/>
    </source>
</evidence>
<dbReference type="InterPro" id="IPR024079">
    <property type="entry name" value="MetalloPept_cat_dom_sf"/>
</dbReference>
<dbReference type="PANTHER" id="PTHR30164:SF2">
    <property type="entry name" value="PROTEIN MTFA"/>
    <property type="match status" value="1"/>
</dbReference>
<organism evidence="1 2">
    <name type="scientific">Noviherbaspirillum denitrificans</name>
    <dbReference type="NCBI Taxonomy" id="1968433"/>
    <lineage>
        <taxon>Bacteria</taxon>
        <taxon>Pseudomonadati</taxon>
        <taxon>Pseudomonadota</taxon>
        <taxon>Betaproteobacteria</taxon>
        <taxon>Burkholderiales</taxon>
        <taxon>Oxalobacteraceae</taxon>
        <taxon>Noviherbaspirillum</taxon>
    </lineage>
</organism>
<proteinExistence type="predicted"/>
<dbReference type="InterPro" id="IPR042252">
    <property type="entry name" value="MtfA_N"/>
</dbReference>
<dbReference type="Pfam" id="PF06167">
    <property type="entry name" value="Peptidase_M90"/>
    <property type="match status" value="1"/>
</dbReference>
<name>A0A254TEA4_9BURK</name>
<comment type="caution">
    <text evidence="1">The sequence shown here is derived from an EMBL/GenBank/DDBJ whole genome shotgun (WGS) entry which is preliminary data.</text>
</comment>
<dbReference type="InterPro" id="IPR010384">
    <property type="entry name" value="MtfA_fam"/>
</dbReference>
<dbReference type="GO" id="GO:0004177">
    <property type="term" value="F:aminopeptidase activity"/>
    <property type="evidence" value="ECO:0007669"/>
    <property type="project" value="TreeGrafter"/>
</dbReference>
<protein>
    <recommendedName>
        <fullName evidence="3">Zinc-dependent peptidase</fullName>
    </recommendedName>
</protein>
<dbReference type="CDD" id="cd20169">
    <property type="entry name" value="Peptidase_M90_mtfA"/>
    <property type="match status" value="1"/>
</dbReference>
<dbReference type="Gene3D" id="1.10.472.150">
    <property type="entry name" value="Glucose-regulated metallo-peptidase M90, N-terminal domain"/>
    <property type="match status" value="1"/>
</dbReference>
<dbReference type="AlphaFoldDB" id="A0A254TEA4"/>
<dbReference type="PANTHER" id="PTHR30164">
    <property type="entry name" value="MTFA PEPTIDASE"/>
    <property type="match status" value="1"/>
</dbReference>
<dbReference type="GO" id="GO:0005829">
    <property type="term" value="C:cytosol"/>
    <property type="evidence" value="ECO:0007669"/>
    <property type="project" value="TreeGrafter"/>
</dbReference>
<gene>
    <name evidence="1" type="ORF">AYR66_14320</name>
</gene>
<evidence type="ECO:0008006" key="3">
    <source>
        <dbReference type="Google" id="ProtNLM"/>
    </source>
</evidence>
<evidence type="ECO:0000313" key="2">
    <source>
        <dbReference type="Proteomes" id="UP000197535"/>
    </source>
</evidence>
<dbReference type="Proteomes" id="UP000197535">
    <property type="component" value="Unassembled WGS sequence"/>
</dbReference>
<sequence>MRDMQWLKQLFNRRKPDIPAPLWADCLERLPFLDRLDEDALLRLKSLCEELLAKKTFTGAAGFELTDEVAVLIVAQAALPVLNLTLDLYDDLSGIVVYPSAFMIPQSEMDEAGVVHEWHEPASGEAVHAGGAVVLSWEDAREIDAPGYNVVIHEFTHKIDMARGSANGCPPFLADFHREIDPAQWKKAFSQAYDDFLRRVDARDVQLPADFDDERPEHAALYDALFGDLPLDPYAARHPAEFFAVASEAFFVLPEPLAEDYPEVFRLLSLYYRQDPL</sequence>
<dbReference type="EMBL" id="LSTO01000001">
    <property type="protein sequence ID" value="OWW20487.1"/>
    <property type="molecule type" value="Genomic_DNA"/>
</dbReference>
<reference evidence="1 2" key="1">
    <citation type="submission" date="2016-02" db="EMBL/GenBank/DDBJ databases">
        <authorList>
            <person name="Wen L."/>
            <person name="He K."/>
            <person name="Yang H."/>
        </authorList>
    </citation>
    <scope>NUCLEOTIDE SEQUENCE [LARGE SCALE GENOMIC DNA]</scope>
    <source>
        <strain evidence="1 2">TSA40</strain>
    </source>
</reference>
<dbReference type="GO" id="GO:0008237">
    <property type="term" value="F:metallopeptidase activity"/>
    <property type="evidence" value="ECO:0007669"/>
    <property type="project" value="InterPro"/>
</dbReference>
<dbReference type="SUPFAM" id="SSF55486">
    <property type="entry name" value="Metalloproteases ('zincins'), catalytic domain"/>
    <property type="match status" value="1"/>
</dbReference>
<dbReference type="Gene3D" id="3.40.390.10">
    <property type="entry name" value="Collagenase (Catalytic Domain)"/>
    <property type="match status" value="1"/>
</dbReference>
<accession>A0A254TEA4</accession>